<dbReference type="AlphaFoldDB" id="C3X9X3"/>
<dbReference type="NCBIfam" id="TIGR01525">
    <property type="entry name" value="ATPase-IB_hvy"/>
    <property type="match status" value="1"/>
</dbReference>
<dbReference type="eggNOG" id="COG2217">
    <property type="taxonomic scope" value="Bacteria"/>
</dbReference>
<evidence type="ECO:0000256" key="5">
    <source>
        <dbReference type="ARBA" id="ARBA00022553"/>
    </source>
</evidence>
<feature type="transmembrane region" description="Helical" evidence="15">
    <location>
        <begin position="353"/>
        <end position="373"/>
    </location>
</feature>
<evidence type="ECO:0000256" key="2">
    <source>
        <dbReference type="ARBA" id="ARBA00006024"/>
    </source>
</evidence>
<evidence type="ECO:0000256" key="16">
    <source>
        <dbReference type="SAM" id="MobiDB-lite"/>
    </source>
</evidence>
<feature type="region of interest" description="Disordered" evidence="16">
    <location>
        <begin position="1"/>
        <end position="32"/>
    </location>
</feature>
<dbReference type="InterPro" id="IPR001757">
    <property type="entry name" value="P_typ_ATPase"/>
</dbReference>
<proteinExistence type="inferred from homology"/>
<feature type="transmembrane region" description="Helical" evidence="15">
    <location>
        <begin position="660"/>
        <end position="683"/>
    </location>
</feature>
<dbReference type="Gene3D" id="3.40.1110.10">
    <property type="entry name" value="Calcium-transporting ATPase, cytoplasmic domain N"/>
    <property type="match status" value="1"/>
</dbReference>
<comment type="subcellular location">
    <subcellularLocation>
        <location evidence="1">Cell membrane</location>
        <topology evidence="1">Multi-pass membrane protein</topology>
    </subcellularLocation>
</comment>
<protein>
    <submittedName>
        <fullName evidence="18">Copper-exporting ATPase</fullName>
        <ecNumber evidence="18">3.6.3.4</ecNumber>
    </submittedName>
</protein>
<evidence type="ECO:0000256" key="10">
    <source>
        <dbReference type="ARBA" id="ARBA00022842"/>
    </source>
</evidence>
<evidence type="ECO:0000256" key="13">
    <source>
        <dbReference type="ARBA" id="ARBA00023065"/>
    </source>
</evidence>
<keyword evidence="19" id="KW-1185">Reference proteome</keyword>
<dbReference type="InterPro" id="IPR059000">
    <property type="entry name" value="ATPase_P-type_domA"/>
</dbReference>
<dbReference type="InterPro" id="IPR023299">
    <property type="entry name" value="ATPase_P-typ_cyto_dom_N"/>
</dbReference>
<feature type="transmembrane region" description="Helical" evidence="15">
    <location>
        <begin position="167"/>
        <end position="184"/>
    </location>
</feature>
<organism evidence="18 19">
    <name type="scientific">Oxalobacter formigenes OXCC13</name>
    <dbReference type="NCBI Taxonomy" id="556269"/>
    <lineage>
        <taxon>Bacteria</taxon>
        <taxon>Pseudomonadati</taxon>
        <taxon>Pseudomonadota</taxon>
        <taxon>Betaproteobacteria</taxon>
        <taxon>Burkholderiales</taxon>
        <taxon>Oxalobacteraceae</taxon>
        <taxon>Oxalobacter</taxon>
    </lineage>
</organism>
<dbReference type="PANTHER" id="PTHR43520:SF5">
    <property type="entry name" value="CATION-TRANSPORTING P-TYPE ATPASE-RELATED"/>
    <property type="match status" value="1"/>
</dbReference>
<sequence>MGDHDGVRHDMKDMDGHATKPDETAKDPDMKMDGMDHSMSMNGMNDHMDMAHMDHMDHMNHMGNLKQKFWVSLIVAIPIFLLSPMMGFELPFQLSFEGSGWVVLALATFLFFYGGKPFFYGAVSELKNRRPAMMTLIFMGISVAYFYSLYAFVANQYVHSTVERMDFFWELASLIVIMLLGHWIEMRAVGDAGDALKKMAQLLPSSAHLVTESGKTVDVAISSVKVGDRLMVKAGEKIPADGKIVSGDSTVNESMVTGEAKAVAKKTGDKVIGGSINGDGTITVQVTGTGESGYLAQVMKLVGDAQKEKSKAENLSDKVARALFYVALGVGILAFIVWFGLTGSLNVALERLVTVLIIACPHALGLAIPLVVARSTSLGASHGLLIRNRHAVEKAKSIRVATMDKTGTLTEGNFAVSTIIPLANGWDENRVLGAMTALESASSHPLAAGILSEARKRNLDFPKAENVSVIEGAGLSGTVDGQSMKIVSAAWLDQQHLAYSEKQFSELSARGNSLSYLLDGDTIVGLIAQGDQIKPDAKKTVEALKAMDIEPVMLTGDNEGFAKAVAGELGITEFYAQLLPQAKERIIADFQKKGKAVMMVGDGVNDAPALAKADIGIAIGAGTDVAIDSAEVILVKSDPYDIVHFLNLAKRTTKKMVQNLWWGAGYNIIAIPLAAGILAPVGIILSPAVGAILMSISTIVVAINAMTLKME</sequence>
<dbReference type="InterPro" id="IPR023298">
    <property type="entry name" value="ATPase_P-typ_TM_dom_sf"/>
</dbReference>
<dbReference type="SFLD" id="SFLDS00003">
    <property type="entry name" value="Haloacid_Dehalogenase"/>
    <property type="match status" value="1"/>
</dbReference>
<comment type="similarity">
    <text evidence="2 15">Belongs to the cation transport ATPase (P-type) (TC 3.A.3) family. Type IB subfamily.</text>
</comment>
<evidence type="ECO:0000256" key="7">
    <source>
        <dbReference type="ARBA" id="ARBA00022723"/>
    </source>
</evidence>
<dbReference type="Pfam" id="PF00702">
    <property type="entry name" value="Hydrolase"/>
    <property type="match status" value="1"/>
</dbReference>
<keyword evidence="18" id="KW-0378">Hydrolase</keyword>
<feature type="transmembrane region" description="Helical" evidence="15">
    <location>
        <begin position="69"/>
        <end position="88"/>
    </location>
</feature>
<dbReference type="GO" id="GO:0043682">
    <property type="term" value="F:P-type divalent copper transporter activity"/>
    <property type="evidence" value="ECO:0007669"/>
    <property type="project" value="TreeGrafter"/>
</dbReference>
<name>C3X9X3_OXAFO</name>
<evidence type="ECO:0000256" key="1">
    <source>
        <dbReference type="ARBA" id="ARBA00004651"/>
    </source>
</evidence>
<keyword evidence="6 15" id="KW-0812">Transmembrane</keyword>
<accession>C3X9X3</accession>
<dbReference type="NCBIfam" id="TIGR01511">
    <property type="entry name" value="ATPase-IB1_Cu"/>
    <property type="match status" value="1"/>
</dbReference>
<keyword evidence="4 15" id="KW-1003">Cell membrane</keyword>
<keyword evidence="5" id="KW-0597">Phosphoprotein</keyword>
<dbReference type="InterPro" id="IPR008250">
    <property type="entry name" value="ATPase_P-typ_transduc_dom_A_sf"/>
</dbReference>
<evidence type="ECO:0000256" key="4">
    <source>
        <dbReference type="ARBA" id="ARBA00022475"/>
    </source>
</evidence>
<evidence type="ECO:0000256" key="14">
    <source>
        <dbReference type="ARBA" id="ARBA00023136"/>
    </source>
</evidence>
<evidence type="ECO:0000256" key="11">
    <source>
        <dbReference type="ARBA" id="ARBA00022967"/>
    </source>
</evidence>
<dbReference type="EC" id="3.6.3.4" evidence="18"/>
<keyword evidence="13" id="KW-0406">Ion transport</keyword>
<dbReference type="SFLD" id="SFLDF00027">
    <property type="entry name" value="p-type_atpase"/>
    <property type="match status" value="1"/>
</dbReference>
<dbReference type="SUPFAM" id="SSF81665">
    <property type="entry name" value="Calcium ATPase, transmembrane domain M"/>
    <property type="match status" value="1"/>
</dbReference>
<dbReference type="FunFam" id="2.70.150.10:FF:000002">
    <property type="entry name" value="Copper-transporting ATPase 1, putative"/>
    <property type="match status" value="1"/>
</dbReference>
<dbReference type="GO" id="GO:0016887">
    <property type="term" value="F:ATP hydrolysis activity"/>
    <property type="evidence" value="ECO:0007669"/>
    <property type="project" value="InterPro"/>
</dbReference>
<dbReference type="SUPFAM" id="SSF56784">
    <property type="entry name" value="HAD-like"/>
    <property type="match status" value="1"/>
</dbReference>
<keyword evidence="3" id="KW-0813">Transport</keyword>
<feature type="transmembrane region" description="Helical" evidence="15">
    <location>
        <begin position="689"/>
        <end position="708"/>
    </location>
</feature>
<dbReference type="STRING" id="847.BRW83_1119"/>
<evidence type="ECO:0000256" key="3">
    <source>
        <dbReference type="ARBA" id="ARBA00022448"/>
    </source>
</evidence>
<evidence type="ECO:0000256" key="6">
    <source>
        <dbReference type="ARBA" id="ARBA00022692"/>
    </source>
</evidence>
<reference evidence="18 19" key="1">
    <citation type="submission" date="2009-02" db="EMBL/GenBank/DDBJ databases">
        <title>The Genome Sequence of Oxalobacter formigenes OXCC13.</title>
        <authorList>
            <consortium name="The Broad Institute Genome Sequencing Platform"/>
            <person name="Ward D."/>
            <person name="Young S.K."/>
            <person name="Kodira C.D."/>
            <person name="Zeng Q."/>
            <person name="Koehrsen M."/>
            <person name="Alvarado L."/>
            <person name="Berlin A."/>
            <person name="Borenstein D."/>
            <person name="Chen Z."/>
            <person name="Engels R."/>
            <person name="Freedman E."/>
            <person name="Gellesch M."/>
            <person name="Goldberg J."/>
            <person name="Griggs A."/>
            <person name="Gujja S."/>
            <person name="Heiman D."/>
            <person name="Hepburn T."/>
            <person name="Howarth C."/>
            <person name="Jen D."/>
            <person name="Larson L."/>
            <person name="Lewis B."/>
            <person name="Mehta T."/>
            <person name="Park D."/>
            <person name="Pearson M."/>
            <person name="Roberts A."/>
            <person name="Saif S."/>
            <person name="Shea T."/>
            <person name="Shenoy N."/>
            <person name="Sisk P."/>
            <person name="Stolte C."/>
            <person name="Sykes S."/>
            <person name="Walk T."/>
            <person name="White J."/>
            <person name="Yandava C."/>
            <person name="Allison M.J."/>
            <person name="Lander E."/>
            <person name="Nusbaum C."/>
            <person name="Galagan J."/>
            <person name="Birren B."/>
        </authorList>
    </citation>
    <scope>NUCLEOTIDE SEQUENCE [LARGE SCALE GENOMIC DNA]</scope>
    <source>
        <strain evidence="18 19">OXCC13</strain>
    </source>
</reference>
<dbReference type="PANTHER" id="PTHR43520">
    <property type="entry name" value="ATP7, ISOFORM B"/>
    <property type="match status" value="1"/>
</dbReference>
<feature type="transmembrane region" description="Helical" evidence="15">
    <location>
        <begin position="322"/>
        <end position="341"/>
    </location>
</feature>
<dbReference type="PROSITE" id="PS00154">
    <property type="entry name" value="ATPASE_E1_E2"/>
    <property type="match status" value="1"/>
</dbReference>
<dbReference type="PRINTS" id="PR00943">
    <property type="entry name" value="CUATPASE"/>
</dbReference>
<evidence type="ECO:0000256" key="12">
    <source>
        <dbReference type="ARBA" id="ARBA00022989"/>
    </source>
</evidence>
<dbReference type="SUPFAM" id="SSF81653">
    <property type="entry name" value="Calcium ATPase, transduction domain A"/>
    <property type="match status" value="1"/>
</dbReference>
<keyword evidence="7 15" id="KW-0479">Metal-binding</keyword>
<feature type="domain" description="P-type ATPase A" evidence="17">
    <location>
        <begin position="202"/>
        <end position="302"/>
    </location>
</feature>
<evidence type="ECO:0000256" key="15">
    <source>
        <dbReference type="RuleBase" id="RU362081"/>
    </source>
</evidence>
<keyword evidence="8 15" id="KW-0547">Nucleotide-binding</keyword>
<feature type="transmembrane region" description="Helical" evidence="15">
    <location>
        <begin position="135"/>
        <end position="155"/>
    </location>
</feature>
<feature type="transmembrane region" description="Helical" evidence="15">
    <location>
        <begin position="100"/>
        <end position="123"/>
    </location>
</feature>
<dbReference type="NCBIfam" id="TIGR01494">
    <property type="entry name" value="ATPase_P-type"/>
    <property type="match status" value="1"/>
</dbReference>
<dbReference type="Pfam" id="PF00122">
    <property type="entry name" value="E1-E2_ATPase"/>
    <property type="match status" value="1"/>
</dbReference>
<dbReference type="SFLD" id="SFLDG00002">
    <property type="entry name" value="C1.7:_P-type_atpase_like"/>
    <property type="match status" value="1"/>
</dbReference>
<dbReference type="InterPro" id="IPR036412">
    <property type="entry name" value="HAD-like_sf"/>
</dbReference>
<dbReference type="EMBL" id="GG658170">
    <property type="protein sequence ID" value="EEO29999.1"/>
    <property type="molecule type" value="Genomic_DNA"/>
</dbReference>
<dbReference type="Gene3D" id="3.40.50.1000">
    <property type="entry name" value="HAD superfamily/HAD-like"/>
    <property type="match status" value="1"/>
</dbReference>
<dbReference type="Gene3D" id="2.70.150.10">
    <property type="entry name" value="Calcium-transporting ATPase, cytoplasmic transduction domain A"/>
    <property type="match status" value="1"/>
</dbReference>
<dbReference type="GO" id="GO:0005886">
    <property type="term" value="C:plasma membrane"/>
    <property type="evidence" value="ECO:0007669"/>
    <property type="project" value="UniProtKB-SubCell"/>
</dbReference>
<dbReference type="GO" id="GO:0055070">
    <property type="term" value="P:copper ion homeostasis"/>
    <property type="evidence" value="ECO:0007669"/>
    <property type="project" value="TreeGrafter"/>
</dbReference>
<dbReference type="GO" id="GO:0005507">
    <property type="term" value="F:copper ion binding"/>
    <property type="evidence" value="ECO:0007669"/>
    <property type="project" value="TreeGrafter"/>
</dbReference>
<keyword evidence="11" id="KW-1278">Translocase</keyword>
<evidence type="ECO:0000256" key="8">
    <source>
        <dbReference type="ARBA" id="ARBA00022741"/>
    </source>
</evidence>
<dbReference type="CDD" id="cd07552">
    <property type="entry name" value="P-type_ATPase_Cu-like"/>
    <property type="match status" value="1"/>
</dbReference>
<evidence type="ECO:0000256" key="9">
    <source>
        <dbReference type="ARBA" id="ARBA00022840"/>
    </source>
</evidence>
<keyword evidence="12 15" id="KW-1133">Transmembrane helix</keyword>
<evidence type="ECO:0000313" key="19">
    <source>
        <dbReference type="Proteomes" id="UP000005089"/>
    </source>
</evidence>
<dbReference type="InterPro" id="IPR027256">
    <property type="entry name" value="P-typ_ATPase_IB"/>
</dbReference>
<gene>
    <name evidence="18" type="ORF">OFBG_01027</name>
</gene>
<dbReference type="PRINTS" id="PR00119">
    <property type="entry name" value="CATATPASE"/>
</dbReference>
<dbReference type="Proteomes" id="UP000005089">
    <property type="component" value="Unassembled WGS sequence"/>
</dbReference>
<dbReference type="InterPro" id="IPR018303">
    <property type="entry name" value="ATPase_P-typ_P_site"/>
</dbReference>
<dbReference type="HOGENOM" id="CLU_001771_11_2_4"/>
<evidence type="ECO:0000259" key="17">
    <source>
        <dbReference type="Pfam" id="PF00122"/>
    </source>
</evidence>
<keyword evidence="14 15" id="KW-0472">Membrane</keyword>
<keyword evidence="10" id="KW-0460">Magnesium</keyword>
<dbReference type="InterPro" id="IPR044492">
    <property type="entry name" value="P_typ_ATPase_HD_dom"/>
</dbReference>
<evidence type="ECO:0000313" key="18">
    <source>
        <dbReference type="EMBL" id="EEO29999.1"/>
    </source>
</evidence>
<dbReference type="GO" id="GO:0005524">
    <property type="term" value="F:ATP binding"/>
    <property type="evidence" value="ECO:0007669"/>
    <property type="project" value="UniProtKB-UniRule"/>
</dbReference>
<keyword evidence="9 15" id="KW-0067">ATP-binding</keyword>
<dbReference type="InterPro" id="IPR023214">
    <property type="entry name" value="HAD_sf"/>
</dbReference>